<dbReference type="CDD" id="cd04196">
    <property type="entry name" value="GT_2_like_d"/>
    <property type="match status" value="1"/>
</dbReference>
<accession>A0A7K3TK15</accession>
<evidence type="ECO:0000313" key="3">
    <source>
        <dbReference type="Proteomes" id="UP000469763"/>
    </source>
</evidence>
<evidence type="ECO:0000259" key="1">
    <source>
        <dbReference type="Pfam" id="PF00535"/>
    </source>
</evidence>
<sequence>MIDIFLACYNGEKYLEEQVNSIRKQTMSNWNLYISDDGSSDGSQRVIEKLSSSDQRIFSLKTGIVHKNAAYHFLDMLRYATSDYFCLSDQDDYWLPRKLEVSLSYMKGLEKQYGKDVPLLVYSDMKVVDENLSTIANSFLKDSGKDQIQPVAEEILNTSIVAGCTIMGNKALYSLICQTKYSPDIVMHDWWICDIAVSCGYLTKIPEQLVLYRQHGDNVVGAEHYSLIEKICSFHTNAAKYWENCKQVEYLYKQYNEFMHDREREKVFLYAATLKERNLAHVYKLWHCGLLKRNLLKRISQIATILFVKPNVKER</sequence>
<name>A0A7K3TK15_9BIFI</name>
<keyword evidence="3" id="KW-1185">Reference proteome</keyword>
<gene>
    <name evidence="2" type="ORF">GFD22_08320</name>
</gene>
<keyword evidence="2" id="KW-0808">Transferase</keyword>
<dbReference type="EMBL" id="WHZY01000013">
    <property type="protein sequence ID" value="NEG78970.1"/>
    <property type="molecule type" value="Genomic_DNA"/>
</dbReference>
<dbReference type="OrthoDB" id="9802649at2"/>
<dbReference type="GO" id="GO:0016740">
    <property type="term" value="F:transferase activity"/>
    <property type="evidence" value="ECO:0007669"/>
    <property type="project" value="UniProtKB-KW"/>
</dbReference>
<dbReference type="RefSeq" id="WP_152350758.1">
    <property type="nucleotide sequence ID" value="NZ_WBSN01000014.1"/>
</dbReference>
<evidence type="ECO:0000313" key="2">
    <source>
        <dbReference type="EMBL" id="NEG78970.1"/>
    </source>
</evidence>
<dbReference type="Gene3D" id="3.90.550.10">
    <property type="entry name" value="Spore Coat Polysaccharide Biosynthesis Protein SpsA, Chain A"/>
    <property type="match status" value="1"/>
</dbReference>
<feature type="domain" description="Glycosyltransferase 2-like" evidence="1">
    <location>
        <begin position="4"/>
        <end position="110"/>
    </location>
</feature>
<proteinExistence type="predicted"/>
<dbReference type="InterPro" id="IPR050834">
    <property type="entry name" value="Glycosyltransf_2"/>
</dbReference>
<dbReference type="Pfam" id="PF00535">
    <property type="entry name" value="Glycos_transf_2"/>
    <property type="match status" value="1"/>
</dbReference>
<dbReference type="InterPro" id="IPR029044">
    <property type="entry name" value="Nucleotide-diphossugar_trans"/>
</dbReference>
<organism evidence="2 3">
    <name type="scientific">Bifidobacterium avesanii</name>
    <dbReference type="NCBI Taxonomy" id="1798157"/>
    <lineage>
        <taxon>Bacteria</taxon>
        <taxon>Bacillati</taxon>
        <taxon>Actinomycetota</taxon>
        <taxon>Actinomycetes</taxon>
        <taxon>Bifidobacteriales</taxon>
        <taxon>Bifidobacteriaceae</taxon>
        <taxon>Bifidobacterium</taxon>
    </lineage>
</organism>
<dbReference type="SUPFAM" id="SSF53448">
    <property type="entry name" value="Nucleotide-diphospho-sugar transferases"/>
    <property type="match status" value="1"/>
</dbReference>
<dbReference type="AlphaFoldDB" id="A0A7K3TK15"/>
<dbReference type="PANTHER" id="PTHR43685">
    <property type="entry name" value="GLYCOSYLTRANSFERASE"/>
    <property type="match status" value="1"/>
</dbReference>
<dbReference type="InterPro" id="IPR001173">
    <property type="entry name" value="Glyco_trans_2-like"/>
</dbReference>
<dbReference type="PANTHER" id="PTHR43685:SF2">
    <property type="entry name" value="GLYCOSYLTRANSFERASE 2-LIKE DOMAIN-CONTAINING PROTEIN"/>
    <property type="match status" value="1"/>
</dbReference>
<reference evidence="2 3" key="1">
    <citation type="submission" date="2019-10" db="EMBL/GenBank/DDBJ databases">
        <title>Bifidobacterium from non-human primates.</title>
        <authorList>
            <person name="Modesto M."/>
        </authorList>
    </citation>
    <scope>NUCLEOTIDE SEQUENCE [LARGE SCALE GENOMIC DNA]</scope>
    <source>
        <strain evidence="2 3">TREC</strain>
    </source>
</reference>
<dbReference type="Proteomes" id="UP000469763">
    <property type="component" value="Unassembled WGS sequence"/>
</dbReference>
<protein>
    <submittedName>
        <fullName evidence="2">Glycosyltransferase</fullName>
    </submittedName>
</protein>
<comment type="caution">
    <text evidence="2">The sequence shown here is derived from an EMBL/GenBank/DDBJ whole genome shotgun (WGS) entry which is preliminary data.</text>
</comment>